<evidence type="ECO:0000313" key="10">
    <source>
        <dbReference type="Proteomes" id="UP000192578"/>
    </source>
</evidence>
<feature type="domain" description="SERRATE/Ars2 C-terminal" evidence="7">
    <location>
        <begin position="595"/>
        <end position="767"/>
    </location>
</feature>
<dbReference type="InterPro" id="IPR039727">
    <property type="entry name" value="SE/Ars2"/>
</dbReference>
<feature type="compositionally biased region" description="Basic and acidic residues" evidence="6">
    <location>
        <begin position="346"/>
        <end position="355"/>
    </location>
</feature>
<evidence type="ECO:0000256" key="1">
    <source>
        <dbReference type="ARBA" id="ARBA00004123"/>
    </source>
</evidence>
<comment type="similarity">
    <text evidence="2">Belongs to the ARS2 family.</text>
</comment>
<feature type="compositionally biased region" description="Polar residues" evidence="6">
    <location>
        <begin position="174"/>
        <end position="184"/>
    </location>
</feature>
<dbReference type="InterPro" id="IPR021933">
    <property type="entry name" value="SERRATE/Ars2_N"/>
</dbReference>
<evidence type="ECO:0000259" key="8">
    <source>
        <dbReference type="Pfam" id="PF12066"/>
    </source>
</evidence>
<dbReference type="PANTHER" id="PTHR13165">
    <property type="entry name" value="ARSENITE-RESISTANCE PROTEIN 2"/>
    <property type="match status" value="1"/>
</dbReference>
<dbReference type="AlphaFoldDB" id="A0A1W0WV48"/>
<proteinExistence type="inferred from homology"/>
<evidence type="ECO:0000256" key="4">
    <source>
        <dbReference type="ARBA" id="ARBA00023242"/>
    </source>
</evidence>
<dbReference type="InterPro" id="IPR007042">
    <property type="entry name" value="SERRATE/Ars2_C"/>
</dbReference>
<dbReference type="InterPro" id="IPR012677">
    <property type="entry name" value="Nucleotide-bd_a/b_plait_sf"/>
</dbReference>
<dbReference type="Pfam" id="PF12066">
    <property type="entry name" value="SERRATE_Ars2_N"/>
    <property type="match status" value="1"/>
</dbReference>
<evidence type="ECO:0000256" key="2">
    <source>
        <dbReference type="ARBA" id="ARBA00005407"/>
    </source>
</evidence>
<dbReference type="OrthoDB" id="342064at2759"/>
<keyword evidence="4" id="KW-0539">Nucleus</keyword>
<protein>
    <recommendedName>
        <fullName evidence="3">Serrate RNA effector molecule homolog</fullName>
    </recommendedName>
    <alternativeName>
        <fullName evidence="5">Arsenite-resistance protein 2 homolog</fullName>
    </alternativeName>
</protein>
<dbReference type="GO" id="GO:0031053">
    <property type="term" value="P:primary miRNA processing"/>
    <property type="evidence" value="ECO:0007669"/>
    <property type="project" value="TreeGrafter"/>
</dbReference>
<evidence type="ECO:0000313" key="9">
    <source>
        <dbReference type="EMBL" id="OQV19076.1"/>
    </source>
</evidence>
<organism evidence="9 10">
    <name type="scientific">Hypsibius exemplaris</name>
    <name type="common">Freshwater tardigrade</name>
    <dbReference type="NCBI Taxonomy" id="2072580"/>
    <lineage>
        <taxon>Eukaryota</taxon>
        <taxon>Metazoa</taxon>
        <taxon>Ecdysozoa</taxon>
        <taxon>Tardigrada</taxon>
        <taxon>Eutardigrada</taxon>
        <taxon>Parachela</taxon>
        <taxon>Hypsibioidea</taxon>
        <taxon>Hypsibiidae</taxon>
        <taxon>Hypsibius</taxon>
    </lineage>
</organism>
<feature type="compositionally biased region" description="Polar residues" evidence="6">
    <location>
        <begin position="122"/>
        <end position="133"/>
    </location>
</feature>
<comment type="subcellular location">
    <subcellularLocation>
        <location evidence="1">Nucleus</location>
    </subcellularLocation>
</comment>
<feature type="region of interest" description="Disordered" evidence="6">
    <location>
        <begin position="523"/>
        <end position="548"/>
    </location>
</feature>
<keyword evidence="10" id="KW-1185">Reference proteome</keyword>
<feature type="compositionally biased region" description="Acidic residues" evidence="6">
    <location>
        <begin position="523"/>
        <end position="532"/>
    </location>
</feature>
<feature type="compositionally biased region" description="Basic and acidic residues" evidence="6">
    <location>
        <begin position="533"/>
        <end position="548"/>
    </location>
</feature>
<feature type="compositionally biased region" description="Basic and acidic residues" evidence="6">
    <location>
        <begin position="817"/>
        <end position="831"/>
    </location>
</feature>
<gene>
    <name evidence="9" type="ORF">BV898_06928</name>
</gene>
<reference evidence="10" key="1">
    <citation type="submission" date="2017-01" db="EMBL/GenBank/DDBJ databases">
        <title>Comparative genomics of anhydrobiosis in the tardigrade Hypsibius dujardini.</title>
        <authorList>
            <person name="Yoshida Y."/>
            <person name="Koutsovoulos G."/>
            <person name="Laetsch D."/>
            <person name="Stevens L."/>
            <person name="Kumar S."/>
            <person name="Horikawa D."/>
            <person name="Ishino K."/>
            <person name="Komine S."/>
            <person name="Tomita M."/>
            <person name="Blaxter M."/>
            <person name="Arakawa K."/>
        </authorList>
    </citation>
    <scope>NUCLEOTIDE SEQUENCE [LARGE SCALE GENOMIC DNA]</scope>
    <source>
        <strain evidence="10">Z151</strain>
    </source>
</reference>
<feature type="region of interest" description="Disordered" evidence="6">
    <location>
        <begin position="304"/>
        <end position="358"/>
    </location>
</feature>
<dbReference type="EMBL" id="MTYJ01000043">
    <property type="protein sequence ID" value="OQV19076.1"/>
    <property type="molecule type" value="Genomic_DNA"/>
</dbReference>
<evidence type="ECO:0000259" key="7">
    <source>
        <dbReference type="Pfam" id="PF04959"/>
    </source>
</evidence>
<feature type="region of interest" description="Disordered" evidence="6">
    <location>
        <begin position="58"/>
        <end position="185"/>
    </location>
</feature>
<feature type="compositionally biased region" description="Basic and acidic residues" evidence="6">
    <location>
        <begin position="326"/>
        <end position="338"/>
    </location>
</feature>
<feature type="compositionally biased region" description="Basic and acidic residues" evidence="6">
    <location>
        <begin position="64"/>
        <end position="76"/>
    </location>
</feature>
<feature type="region of interest" description="Disordered" evidence="6">
    <location>
        <begin position="803"/>
        <end position="840"/>
    </location>
</feature>
<accession>A0A1W0WV48</accession>
<comment type="caution">
    <text evidence="9">The sequence shown here is derived from an EMBL/GenBank/DDBJ whole genome shotgun (WGS) entry which is preliminary data.</text>
</comment>
<dbReference type="PANTHER" id="PTHR13165:SF0">
    <property type="entry name" value="SERRATE RNA EFFECTOR MOLECULE HOMOLOG"/>
    <property type="match status" value="1"/>
</dbReference>
<feature type="compositionally biased region" description="Gly residues" evidence="6">
    <location>
        <begin position="803"/>
        <end position="816"/>
    </location>
</feature>
<evidence type="ECO:0000256" key="6">
    <source>
        <dbReference type="SAM" id="MobiDB-lite"/>
    </source>
</evidence>
<dbReference type="Gene3D" id="3.30.70.330">
    <property type="match status" value="1"/>
</dbReference>
<dbReference type="GO" id="GO:0016604">
    <property type="term" value="C:nuclear body"/>
    <property type="evidence" value="ECO:0007669"/>
    <property type="project" value="TreeGrafter"/>
</dbReference>
<dbReference type="Pfam" id="PF04959">
    <property type="entry name" value="ARS2"/>
    <property type="match status" value="1"/>
</dbReference>
<evidence type="ECO:0000256" key="3">
    <source>
        <dbReference type="ARBA" id="ARBA00017364"/>
    </source>
</evidence>
<feature type="compositionally biased region" description="Basic and acidic residues" evidence="6">
    <location>
        <begin position="151"/>
        <end position="166"/>
    </location>
</feature>
<name>A0A1W0WV48_HYPEX</name>
<feature type="region of interest" description="Disordered" evidence="6">
    <location>
        <begin position="707"/>
        <end position="740"/>
    </location>
</feature>
<feature type="compositionally biased region" description="Basic and acidic residues" evidence="6">
    <location>
        <begin position="91"/>
        <end position="108"/>
    </location>
</feature>
<evidence type="ECO:0000256" key="5">
    <source>
        <dbReference type="ARBA" id="ARBA00030701"/>
    </source>
</evidence>
<sequence length="840" mass="94062">MNNQTNGACYAAGTNGLCYGKSRVVKFEQLRVAIDIFRTLPLGPQLFFVLILPPRRPSTCVHSSKKDYPHTDRMGDSDDEADQRRSRDKFRRSDGDGNDDRSSARRSDGGWQRGGPYPRQNYGGSANRRTQFSPPDRSRDVGGGAGMKRRRDWEDERDEFSGDKRVSGGRGGNETVNEGPNGPTQPAMMTFKQFLGTLDDSVDDEDSVQRYRDYKTEFKRQQIHEFFIAHKDEEWFRQKYHPEESTVRNQEKQRYIQERLDAYMELLRLGKVDEIHLEIDQQNDIIRFLDMALILMEGGTEADFKTLDDSTPGTAGDAATGDETGEEGKAEQEEKPENGMEVSDDSDAKDAKDSVHAAAGTAGKRKVFHKTTSIFLRNLPPKITKSEVEAVCKQFPGFLKVAIADPLPERRFFRRGWATFEPEVNTKEICWNLSDIRLRETELGAIVNRDLTRRIRHVTGIASHKPVVRSCIKLAARLVKNLDAQVGFWMDESERGTETVFTKSRNPILKGITDYLVEVGSAEEDEMAEENEEKNGKEMADDEDKPTIERDAELEKVLDRLLIYLRIVHSLDFYNCSDYPLEDEMPNRCGIIHVRGPPPPHPVSSEDVTVYVKSMETKLAQWLTPKQKFTKEEMAELGQKDAEKEVERFIEANTKKLSEDKWLCPLSGKKFKGADFVHKHILNKHAEKVEEVKKDVEYFNAYLLDPKRPGLPEHPATSRQGGPGTAGGPGGAQGANPGGVGLLGGPPNPFGFGPGHPLAGRLGFHPGEMRMPFPLPGPFPPFMGMHPGMPHMGMHAGDFFGRGGGGGMRRGGGFGGPRRDGRDMVSYRDLDAPGGDDDFP</sequence>
<dbReference type="Proteomes" id="UP000192578">
    <property type="component" value="Unassembled WGS sequence"/>
</dbReference>
<feature type="compositionally biased region" description="Gly residues" evidence="6">
    <location>
        <begin position="721"/>
        <end position="740"/>
    </location>
</feature>
<feature type="domain" description="SERRATE/Ars2 N-terminal" evidence="8">
    <location>
        <begin position="192"/>
        <end position="301"/>
    </location>
</feature>